<dbReference type="PANTHER" id="PTHR21180:SF32">
    <property type="entry name" value="ENDONUCLEASE_EXONUCLEASE_PHOSPHATASE FAMILY DOMAIN-CONTAINING PROTEIN 1"/>
    <property type="match status" value="1"/>
</dbReference>
<dbReference type="PANTHER" id="PTHR21180">
    <property type="entry name" value="ENDONUCLEASE/EXONUCLEASE/PHOSPHATASE FAMILY DOMAIN-CONTAINING PROTEIN 1"/>
    <property type="match status" value="1"/>
</dbReference>
<protein>
    <submittedName>
        <fullName evidence="3">DUF655 domain-containing protein</fullName>
    </submittedName>
</protein>
<dbReference type="GO" id="GO:0003677">
    <property type="term" value="F:DNA binding"/>
    <property type="evidence" value="ECO:0007669"/>
    <property type="project" value="InterPro"/>
</dbReference>
<gene>
    <name evidence="3" type="ORF">C7R54_26305</name>
</gene>
<dbReference type="Proteomes" id="UP000290849">
    <property type="component" value="Unassembled WGS sequence"/>
</dbReference>
<dbReference type="OrthoDB" id="8687931at2"/>
<evidence type="ECO:0000313" key="4">
    <source>
        <dbReference type="Proteomes" id="UP000290849"/>
    </source>
</evidence>
<dbReference type="SMART" id="SM00278">
    <property type="entry name" value="HhH1"/>
    <property type="match status" value="2"/>
</dbReference>
<dbReference type="RefSeq" id="WP_129153895.1">
    <property type="nucleotide sequence ID" value="NZ_JBHSDO010000015.1"/>
</dbReference>
<evidence type="ECO:0000256" key="1">
    <source>
        <dbReference type="SAM" id="MobiDB-lite"/>
    </source>
</evidence>
<dbReference type="Gene3D" id="1.10.150.280">
    <property type="entry name" value="AF1531-like domain"/>
    <property type="match status" value="1"/>
</dbReference>
<dbReference type="InterPro" id="IPR010994">
    <property type="entry name" value="RuvA_2-like"/>
</dbReference>
<sequence>MNPFLHNPVASAAPAPIPIPIPIQAPMPNAIDTPRQEPAARHWGRRFGALALAAGLSLAAAPVAALDVNTATAEQLQTLRGVGPKTAAVIVRERQRGGNFQSLEDLSDRVRGIGAKKARALQDAGLSIGGGTGSAGAGKPDASSGVNAAGQGKPAGRPGRQGSRRGSDRP</sequence>
<organism evidence="3 4">
    <name type="scientific">Achromobacter aloeverae</name>
    <dbReference type="NCBI Taxonomy" id="1750518"/>
    <lineage>
        <taxon>Bacteria</taxon>
        <taxon>Pseudomonadati</taxon>
        <taxon>Pseudomonadota</taxon>
        <taxon>Betaproteobacteria</taxon>
        <taxon>Burkholderiales</taxon>
        <taxon>Alcaligenaceae</taxon>
        <taxon>Achromobacter</taxon>
    </lineage>
</organism>
<accession>A0A4Q1HEP0</accession>
<name>A0A4Q1HEP0_9BURK</name>
<dbReference type="GO" id="GO:0006281">
    <property type="term" value="P:DNA repair"/>
    <property type="evidence" value="ECO:0007669"/>
    <property type="project" value="InterPro"/>
</dbReference>
<dbReference type="EMBL" id="PYAL01000009">
    <property type="protein sequence ID" value="RXN83783.1"/>
    <property type="molecule type" value="Genomic_DNA"/>
</dbReference>
<dbReference type="InterPro" id="IPR051675">
    <property type="entry name" value="Endo/Exo/Phosphatase_dom_1"/>
</dbReference>
<dbReference type="InterPro" id="IPR003583">
    <property type="entry name" value="Hlx-hairpin-Hlx_DNA-bd_motif"/>
</dbReference>
<feature type="domain" description="Helix-hairpin-helix DNA-binding motif class 1" evidence="2">
    <location>
        <begin position="104"/>
        <end position="124"/>
    </location>
</feature>
<evidence type="ECO:0000313" key="3">
    <source>
        <dbReference type="EMBL" id="RXN83783.1"/>
    </source>
</evidence>
<feature type="domain" description="Helix-hairpin-helix DNA-binding motif class 1" evidence="2">
    <location>
        <begin position="74"/>
        <end position="93"/>
    </location>
</feature>
<dbReference type="SUPFAM" id="SSF47781">
    <property type="entry name" value="RuvA domain 2-like"/>
    <property type="match status" value="1"/>
</dbReference>
<feature type="region of interest" description="Disordered" evidence="1">
    <location>
        <begin position="125"/>
        <end position="170"/>
    </location>
</feature>
<comment type="caution">
    <text evidence="3">The sequence shown here is derived from an EMBL/GenBank/DDBJ whole genome shotgun (WGS) entry which is preliminary data.</text>
</comment>
<dbReference type="AlphaFoldDB" id="A0A4Q1HEP0"/>
<reference evidence="3 4" key="1">
    <citation type="journal article" date="2017" name="Int. J. Syst. Evol. Microbiol.">
        <title>Achromobacter aloeverae sp. nov., isolated from the root of Aloe vera (L.) Burm.f.</title>
        <authorList>
            <person name="Kuncharoen N."/>
            <person name="Muramatsu Y."/>
            <person name="Shibata C."/>
            <person name="Kamakura Y."/>
            <person name="Nakagawa Y."/>
            <person name="Tanasupawat S."/>
        </authorList>
    </citation>
    <scope>NUCLEOTIDE SEQUENCE [LARGE SCALE GENOMIC DNA]</scope>
    <source>
        <strain evidence="3 4">AVA-1</strain>
    </source>
</reference>
<dbReference type="Pfam" id="PF12836">
    <property type="entry name" value="HHH_3"/>
    <property type="match status" value="1"/>
</dbReference>
<keyword evidence="4" id="KW-1185">Reference proteome</keyword>
<feature type="compositionally biased region" description="Gly residues" evidence="1">
    <location>
        <begin position="127"/>
        <end position="136"/>
    </location>
</feature>
<proteinExistence type="predicted"/>
<evidence type="ECO:0000259" key="2">
    <source>
        <dbReference type="SMART" id="SM00278"/>
    </source>
</evidence>